<evidence type="ECO:0000256" key="2">
    <source>
        <dbReference type="ARBA" id="ARBA00023002"/>
    </source>
</evidence>
<dbReference type="InterPro" id="IPR016162">
    <property type="entry name" value="Ald_DH_N"/>
</dbReference>
<dbReference type="InterPro" id="IPR015590">
    <property type="entry name" value="Aldehyde_DH_dom"/>
</dbReference>
<proteinExistence type="inferred from homology"/>
<feature type="domain" description="Aldehyde dehydrogenase" evidence="5">
    <location>
        <begin position="18"/>
        <end position="480"/>
    </location>
</feature>
<accession>A0A560CDX0</accession>
<evidence type="ECO:0000256" key="1">
    <source>
        <dbReference type="ARBA" id="ARBA00009986"/>
    </source>
</evidence>
<reference evidence="6 7" key="1">
    <citation type="submission" date="2019-06" db="EMBL/GenBank/DDBJ databases">
        <title>Genomic Encyclopedia of Type Strains, Phase IV (KMG-V): Genome sequencing to study the core and pangenomes of soil and plant-associated prokaryotes.</title>
        <authorList>
            <person name="Whitman W."/>
        </authorList>
    </citation>
    <scope>NUCLEOTIDE SEQUENCE [LARGE SCALE GENOMIC DNA]</scope>
    <source>
        <strain evidence="6 7">BR 11650</strain>
    </source>
</reference>
<feature type="active site" evidence="3">
    <location>
        <position position="253"/>
    </location>
</feature>
<dbReference type="Gene3D" id="3.40.605.10">
    <property type="entry name" value="Aldehyde Dehydrogenase, Chain A, domain 1"/>
    <property type="match status" value="1"/>
</dbReference>
<evidence type="ECO:0000313" key="7">
    <source>
        <dbReference type="Proteomes" id="UP000318529"/>
    </source>
</evidence>
<evidence type="ECO:0000256" key="4">
    <source>
        <dbReference type="RuleBase" id="RU003345"/>
    </source>
</evidence>
<evidence type="ECO:0000256" key="3">
    <source>
        <dbReference type="PROSITE-ProRule" id="PRU10007"/>
    </source>
</evidence>
<organism evidence="6 7">
    <name type="scientific">Azospirillum brasilense</name>
    <dbReference type="NCBI Taxonomy" id="192"/>
    <lineage>
        <taxon>Bacteria</taxon>
        <taxon>Pseudomonadati</taxon>
        <taxon>Pseudomonadota</taxon>
        <taxon>Alphaproteobacteria</taxon>
        <taxon>Rhodospirillales</taxon>
        <taxon>Azospirillaceae</taxon>
        <taxon>Azospirillum</taxon>
    </lineage>
</organism>
<gene>
    <name evidence="6" type="ORF">FBZ83_106228</name>
</gene>
<dbReference type="PANTHER" id="PTHR11699">
    <property type="entry name" value="ALDEHYDE DEHYDROGENASE-RELATED"/>
    <property type="match status" value="1"/>
</dbReference>
<protein>
    <submittedName>
        <fullName evidence="6">Acyl-CoA reductase-like NAD-dependent aldehyde dehydrogenase</fullName>
    </submittedName>
</protein>
<dbReference type="InterPro" id="IPR016163">
    <property type="entry name" value="Ald_DH_C"/>
</dbReference>
<comment type="caution">
    <text evidence="6">The sequence shown here is derived from an EMBL/GenBank/DDBJ whole genome shotgun (WGS) entry which is preliminary data.</text>
</comment>
<dbReference type="InterPro" id="IPR016161">
    <property type="entry name" value="Ald_DH/histidinol_DH"/>
</dbReference>
<dbReference type="SUPFAM" id="SSF53720">
    <property type="entry name" value="ALDH-like"/>
    <property type="match status" value="1"/>
</dbReference>
<name>A0A560CDX0_AZOBR</name>
<dbReference type="Gene3D" id="3.40.309.10">
    <property type="entry name" value="Aldehyde Dehydrogenase, Chain A, domain 2"/>
    <property type="match status" value="1"/>
</dbReference>
<dbReference type="CDD" id="cd07114">
    <property type="entry name" value="ALDH_DhaS"/>
    <property type="match status" value="1"/>
</dbReference>
<dbReference type="FunFam" id="3.40.309.10:FF:000012">
    <property type="entry name" value="Betaine aldehyde dehydrogenase"/>
    <property type="match status" value="1"/>
</dbReference>
<dbReference type="Proteomes" id="UP000318529">
    <property type="component" value="Unassembled WGS sequence"/>
</dbReference>
<dbReference type="InterPro" id="IPR029510">
    <property type="entry name" value="Ald_DH_CS_GLU"/>
</dbReference>
<keyword evidence="2 4" id="KW-0560">Oxidoreductase</keyword>
<dbReference type="AlphaFoldDB" id="A0A560CDX0"/>
<dbReference type="EMBL" id="VITH01000006">
    <property type="protein sequence ID" value="TWA83045.1"/>
    <property type="molecule type" value="Genomic_DNA"/>
</dbReference>
<sequence length="502" mass="54496">MPAERNQRTWGMWIDGDWRPSASGRTFAVENPKDASVLAEVAEGGAADIDAAVAAAQRAFDGWSETPPEARARVMAKAAEILRSRMDEFVRIEVDQTGRARRELSAQLGRLPEWYDYFGALARTHEDTVPPFNGPFLNYTRRVPLGVVGHVTPWNHPLLILTKKVAPSLAAGNSMVVKPSELAPLTPLLLGEVLRDAGLPDGVYNVVPGFGADAGAALTRHKGIRKIDLTGGTETGKTVASLAGQNLTRFAGELGGKAAMVAFPGVAPQAVVNAALFASFIATGQTCVQGSRLIVHRSIHDAVVEELVARTRALRLGDPQDLRTQVGPLVSERQRAIVEKYVRIGQEEGATLAVGGRRPEGAAYERGYWYLPTVFTGVRNDMRIAQEEIFGPVVCVMPFDDEEEAIALANGTEFGLAASVWTEDVRQAHRVAHRMQAGIVWINDHHRIDPASPWGGFKMSGIGRENGIAAYHEYTQIQNVIVNLSSAAFDWFADDGAMKRYS</sequence>
<dbReference type="PROSITE" id="PS00687">
    <property type="entry name" value="ALDEHYDE_DEHYDR_GLU"/>
    <property type="match status" value="1"/>
</dbReference>
<dbReference type="GO" id="GO:0016620">
    <property type="term" value="F:oxidoreductase activity, acting on the aldehyde or oxo group of donors, NAD or NADP as acceptor"/>
    <property type="evidence" value="ECO:0007669"/>
    <property type="project" value="InterPro"/>
</dbReference>
<evidence type="ECO:0000313" key="6">
    <source>
        <dbReference type="EMBL" id="TWA83045.1"/>
    </source>
</evidence>
<evidence type="ECO:0000259" key="5">
    <source>
        <dbReference type="Pfam" id="PF00171"/>
    </source>
</evidence>
<comment type="similarity">
    <text evidence="1 4">Belongs to the aldehyde dehydrogenase family.</text>
</comment>
<dbReference type="Pfam" id="PF00171">
    <property type="entry name" value="Aldedh"/>
    <property type="match status" value="1"/>
</dbReference>
<dbReference type="FunFam" id="3.40.605.10:FF:000007">
    <property type="entry name" value="NAD/NADP-dependent betaine aldehyde dehydrogenase"/>
    <property type="match status" value="1"/>
</dbReference>